<accession>A0A4Y6UYG1</accession>
<keyword evidence="1" id="KW-1133">Transmembrane helix</keyword>
<keyword evidence="3" id="KW-1185">Reference proteome</keyword>
<keyword evidence="1" id="KW-0812">Transmembrane</keyword>
<dbReference type="RefSeq" id="WP_141449343.1">
    <property type="nucleotide sequence ID" value="NZ_CP041217.1"/>
</dbReference>
<dbReference type="Proteomes" id="UP000316968">
    <property type="component" value="Chromosome"/>
</dbReference>
<evidence type="ECO:0000313" key="3">
    <source>
        <dbReference type="Proteomes" id="UP000316968"/>
    </source>
</evidence>
<feature type="transmembrane region" description="Helical" evidence="1">
    <location>
        <begin position="80"/>
        <end position="104"/>
    </location>
</feature>
<dbReference type="AlphaFoldDB" id="A0A4Y6UYG1"/>
<evidence type="ECO:0000256" key="1">
    <source>
        <dbReference type="SAM" id="Phobius"/>
    </source>
</evidence>
<keyword evidence="1" id="KW-0472">Membrane</keyword>
<feature type="transmembrane region" description="Helical" evidence="1">
    <location>
        <begin position="55"/>
        <end position="74"/>
    </location>
</feature>
<dbReference type="KEGG" id="saca:FFV09_19290"/>
<proteinExistence type="predicted"/>
<protein>
    <recommendedName>
        <fullName evidence="4">DUF2178 domain-containing protein</fullName>
    </recommendedName>
</protein>
<organism evidence="2 3">
    <name type="scientific">Saccharibacillus brassicae</name>
    <dbReference type="NCBI Taxonomy" id="2583377"/>
    <lineage>
        <taxon>Bacteria</taxon>
        <taxon>Bacillati</taxon>
        <taxon>Bacillota</taxon>
        <taxon>Bacilli</taxon>
        <taxon>Bacillales</taxon>
        <taxon>Paenibacillaceae</taxon>
        <taxon>Saccharibacillus</taxon>
    </lineage>
</organism>
<reference evidence="2 3" key="1">
    <citation type="submission" date="2019-06" db="EMBL/GenBank/DDBJ databases">
        <title>Saccharibacillus brassicae sp. nov., an endophytic bacterium isolated from Chinese cabbage seeds (Brassica pekinensis).</title>
        <authorList>
            <person name="Jiang L."/>
            <person name="Lee J."/>
            <person name="Kim S.W."/>
        </authorList>
    </citation>
    <scope>NUCLEOTIDE SEQUENCE [LARGE SCALE GENOMIC DNA]</scope>
    <source>
        <strain evidence="3">KCTC 43072 / ATSA2</strain>
    </source>
</reference>
<sequence>MNETLMQMAVPMNLGGLIGLFGGLLLALLGWAFGRHMQRKNRGLDERTDIITTRAKSFSWNVLIPALLICWVIITLFDGIGLPFFVIMALFVISQIAYVSSIVYHNGRN</sequence>
<name>A0A4Y6UYG1_SACBS</name>
<dbReference type="OrthoDB" id="2647991at2"/>
<gene>
    <name evidence="2" type="ORF">FFV09_19290</name>
</gene>
<dbReference type="EMBL" id="CP041217">
    <property type="protein sequence ID" value="QDH22802.1"/>
    <property type="molecule type" value="Genomic_DNA"/>
</dbReference>
<evidence type="ECO:0000313" key="2">
    <source>
        <dbReference type="EMBL" id="QDH22802.1"/>
    </source>
</evidence>
<feature type="transmembrane region" description="Helical" evidence="1">
    <location>
        <begin position="12"/>
        <end position="34"/>
    </location>
</feature>
<evidence type="ECO:0008006" key="4">
    <source>
        <dbReference type="Google" id="ProtNLM"/>
    </source>
</evidence>